<evidence type="ECO:0000256" key="1">
    <source>
        <dbReference type="ARBA" id="ARBA00001936"/>
    </source>
</evidence>
<name>A0AAT9GQA5_9CREN</name>
<organism evidence="2">
    <name type="scientific">Sulfurisphaera javensis</name>
    <dbReference type="NCBI Taxonomy" id="2049879"/>
    <lineage>
        <taxon>Archaea</taxon>
        <taxon>Thermoproteota</taxon>
        <taxon>Thermoprotei</taxon>
        <taxon>Sulfolobales</taxon>
        <taxon>Sulfolobaceae</taxon>
        <taxon>Sulfurisphaera</taxon>
    </lineage>
</organism>
<protein>
    <submittedName>
        <fullName evidence="2">Uncharacterized protein</fullName>
    </submittedName>
</protein>
<comment type="cofactor">
    <cofactor evidence="1">
        <name>Mn(2+)</name>
        <dbReference type="ChEBI" id="CHEBI:29035"/>
    </cofactor>
</comment>
<accession>A0AAT9GQA5</accession>
<gene>
    <name evidence="2" type="ORF">SJAV_09300</name>
</gene>
<dbReference type="RefSeq" id="WP_369611170.1">
    <property type="nucleotide sequence ID" value="NZ_AP031322.1"/>
</dbReference>
<dbReference type="KEGG" id="sjv:SJAV_09300"/>
<evidence type="ECO:0000313" key="2">
    <source>
        <dbReference type="EMBL" id="BFH72986.1"/>
    </source>
</evidence>
<dbReference type="EMBL" id="AP031322">
    <property type="protein sequence ID" value="BFH72986.1"/>
    <property type="molecule type" value="Genomic_DNA"/>
</dbReference>
<dbReference type="Gene3D" id="3.90.320.10">
    <property type="match status" value="1"/>
</dbReference>
<proteinExistence type="predicted"/>
<dbReference type="AlphaFoldDB" id="A0AAT9GQA5"/>
<dbReference type="GeneID" id="92353859"/>
<dbReference type="InterPro" id="IPR011604">
    <property type="entry name" value="PDDEXK-like_dom_sf"/>
</dbReference>
<reference evidence="2" key="1">
    <citation type="submission" date="2024-03" db="EMBL/GenBank/DDBJ databases">
        <title>Complete genome sequence of Sulfurisphaera javensis strain KD-1.</title>
        <authorList>
            <person name="Sakai H."/>
            <person name="Nur N."/>
            <person name="Suwanto A."/>
            <person name="Kurosawa N."/>
        </authorList>
    </citation>
    <scope>NUCLEOTIDE SEQUENCE</scope>
    <source>
        <strain evidence="2">KD-1</strain>
    </source>
</reference>
<sequence length="206" mass="23345">MLKKNRISVKQLASVNLGSCTHFIGDEDLLNSFKEKHDRIVQDIEIAMKNIGFNCNKEKVVGSKLDDGILVSGRIDLYCEKNNDVIIFEMKSSFIGNAKPNDKLQLGIYYVLLSKIGKNVVGAILVYNKDNNELGYESFNVGKYKLSLPKKYFYYIVDLKEAKITAEISNIVRAFKNYSNIDSYIIGKHCDFCKNLNCPFNSKLSA</sequence>